<feature type="non-terminal residue" evidence="2">
    <location>
        <position position="140"/>
    </location>
</feature>
<feature type="transmembrane region" description="Helical" evidence="1">
    <location>
        <begin position="86"/>
        <end position="110"/>
    </location>
</feature>
<organism evidence="2 3">
    <name type="scientific">Pristionchus fissidentatus</name>
    <dbReference type="NCBI Taxonomy" id="1538716"/>
    <lineage>
        <taxon>Eukaryota</taxon>
        <taxon>Metazoa</taxon>
        <taxon>Ecdysozoa</taxon>
        <taxon>Nematoda</taxon>
        <taxon>Chromadorea</taxon>
        <taxon>Rhabditida</taxon>
        <taxon>Rhabditina</taxon>
        <taxon>Diplogasteromorpha</taxon>
        <taxon>Diplogasteroidea</taxon>
        <taxon>Neodiplogasteridae</taxon>
        <taxon>Pristionchus</taxon>
    </lineage>
</organism>
<feature type="transmembrane region" description="Helical" evidence="1">
    <location>
        <begin position="53"/>
        <end position="74"/>
    </location>
</feature>
<accession>A0AAV5UV32</accession>
<keyword evidence="1" id="KW-0812">Transmembrane</keyword>
<protein>
    <recommendedName>
        <fullName evidence="4">G protein-coupled receptor</fullName>
    </recommendedName>
</protein>
<sequence>MESKLVKVVTKIFSFFFVLRFCVAFSFIAEIFSKVFKLEHELLFHGGSDPKKYLIAFTAASLLILLGDLSLGLCHLILKARSRKRLLIYIIAFHFVILLPTGGSGVYLALKERFVKPTFSWQGHYSNLSVHLPVCHLWST</sequence>
<gene>
    <name evidence="2" type="ORF">PFISCL1PPCAC_1312</name>
</gene>
<evidence type="ECO:0000313" key="3">
    <source>
        <dbReference type="Proteomes" id="UP001432322"/>
    </source>
</evidence>
<keyword evidence="3" id="KW-1185">Reference proteome</keyword>
<proteinExistence type="predicted"/>
<name>A0AAV5UV32_9BILA</name>
<dbReference type="AlphaFoldDB" id="A0AAV5UV32"/>
<feature type="transmembrane region" description="Helical" evidence="1">
    <location>
        <begin position="12"/>
        <end position="33"/>
    </location>
</feature>
<reference evidence="2" key="1">
    <citation type="submission" date="2023-10" db="EMBL/GenBank/DDBJ databases">
        <title>Genome assembly of Pristionchus species.</title>
        <authorList>
            <person name="Yoshida K."/>
            <person name="Sommer R.J."/>
        </authorList>
    </citation>
    <scope>NUCLEOTIDE SEQUENCE</scope>
    <source>
        <strain evidence="2">RS5133</strain>
    </source>
</reference>
<dbReference type="Proteomes" id="UP001432322">
    <property type="component" value="Unassembled WGS sequence"/>
</dbReference>
<keyword evidence="1" id="KW-1133">Transmembrane helix</keyword>
<evidence type="ECO:0008006" key="4">
    <source>
        <dbReference type="Google" id="ProtNLM"/>
    </source>
</evidence>
<dbReference type="EMBL" id="BTSY01000001">
    <property type="protein sequence ID" value="GMT10015.1"/>
    <property type="molecule type" value="Genomic_DNA"/>
</dbReference>
<keyword evidence="1" id="KW-0472">Membrane</keyword>
<comment type="caution">
    <text evidence="2">The sequence shown here is derived from an EMBL/GenBank/DDBJ whole genome shotgun (WGS) entry which is preliminary data.</text>
</comment>
<evidence type="ECO:0000313" key="2">
    <source>
        <dbReference type="EMBL" id="GMT10015.1"/>
    </source>
</evidence>
<evidence type="ECO:0000256" key="1">
    <source>
        <dbReference type="SAM" id="Phobius"/>
    </source>
</evidence>